<accession>A0A5K1U6Y5</accession>
<protein>
    <submittedName>
        <fullName evidence="1">Leucine rich repeat protein bspa family</fullName>
    </submittedName>
</protein>
<organism evidence="1 2">
    <name type="scientific">Entamoeba histolytica</name>
    <dbReference type="NCBI Taxonomy" id="5759"/>
    <lineage>
        <taxon>Eukaryota</taxon>
        <taxon>Amoebozoa</taxon>
        <taxon>Evosea</taxon>
        <taxon>Archamoebae</taxon>
        <taxon>Mastigamoebida</taxon>
        <taxon>Entamoebidae</taxon>
        <taxon>Entamoeba</taxon>
    </lineage>
</organism>
<dbReference type="VEuPathDB" id="AmoebaDB:EHI5A_131010"/>
<reference evidence="1 2" key="1">
    <citation type="submission" date="2016-05" db="EMBL/GenBank/DDBJ databases">
        <title>First whole genome sequencing of Entamoeba histolytica HM1:IMSS-clone-6.</title>
        <authorList>
            <person name="Mukherjee Avik.K."/>
            <person name="Izumyama S."/>
            <person name="Nakada-Tsukui K."/>
            <person name="Nozaki T."/>
        </authorList>
    </citation>
    <scope>NUCLEOTIDE SEQUENCE [LARGE SCALE GENOMIC DNA]</scope>
    <source>
        <strain evidence="1 2">HM1:IMSS clone 6</strain>
    </source>
</reference>
<name>A0A5K1U6Y5_ENTHI</name>
<proteinExistence type="predicted"/>
<dbReference type="SUPFAM" id="SSF52058">
    <property type="entry name" value="L domain-like"/>
    <property type="match status" value="1"/>
</dbReference>
<evidence type="ECO:0000313" key="2">
    <source>
        <dbReference type="Proteomes" id="UP000078387"/>
    </source>
</evidence>
<dbReference type="AlphaFoldDB" id="A0A5K1U6Y5"/>
<dbReference type="PANTHER" id="PTHR45661:SF3">
    <property type="entry name" value="IG-LIKE DOMAIN-CONTAINING PROTEIN"/>
    <property type="match status" value="1"/>
</dbReference>
<dbReference type="VEuPathDB" id="AmoebaDB:EHI8A_107320"/>
<comment type="caution">
    <text evidence="1">The sequence shown here is derived from an EMBL/GenBank/DDBJ whole genome shotgun (WGS) entry which is preliminary data.</text>
</comment>
<dbReference type="VEuPathDB" id="AmoebaDB:EHI_194290"/>
<dbReference type="InterPro" id="IPR053139">
    <property type="entry name" value="Surface_bspA-like"/>
</dbReference>
<sequence>MNKKIIGHYEIMIVSMYFNDINDFINLELAVKRFKGNMERFHFNPISLTTKTLKYFPSLETLHLYNRNDKELHNKQIIKYIIWYKVSYTYYMKHKSNTLKEFKNITFNEDDVTNFGYEIPKQIKIVKKNCFINNHSFKEITIPPSVLSIHRSCLWVCKQLRSLKISQQDYVIFSNHLFFNFYNLCSLELPNSIVKINNKKIPSIQNNQIFNIPTTVTSLNDYCFSECSSLLSIQIPSSVILIGNCAFKKCYFLQVIQLPIDILTLPKSCFALCTSLQTIILPNSLKCLRNKCFVNCYSLHSITIPNSVSQIGSHCFEGCRSLSSVILSTSLSSISSNCFNFCSSLRSITLHSSILSIETYSFKNCYSLTTVQINSPLCSIDPTSFEGCINLHEI</sequence>
<dbReference type="VEuPathDB" id="AmoebaDB:KM1_161850"/>
<dbReference type="Pfam" id="PF13306">
    <property type="entry name" value="LRR_5"/>
    <property type="match status" value="2"/>
</dbReference>
<dbReference type="Proteomes" id="UP000078387">
    <property type="component" value="Unassembled WGS sequence"/>
</dbReference>
<dbReference type="OMA" id="QDYIIFS"/>
<evidence type="ECO:0000313" key="1">
    <source>
        <dbReference type="EMBL" id="GAT94402.1"/>
    </source>
</evidence>
<dbReference type="Gene3D" id="3.80.10.10">
    <property type="entry name" value="Ribonuclease Inhibitor"/>
    <property type="match status" value="3"/>
</dbReference>
<gene>
    <name evidence="1" type="ORF">CL6EHI_194290</name>
</gene>
<dbReference type="VEuPathDB" id="AmoebaDB:EHI7A_091520"/>
<dbReference type="InterPro" id="IPR026906">
    <property type="entry name" value="LRR_5"/>
</dbReference>
<dbReference type="PANTHER" id="PTHR45661">
    <property type="entry name" value="SURFACE ANTIGEN"/>
    <property type="match status" value="1"/>
</dbReference>
<dbReference type="InterPro" id="IPR032675">
    <property type="entry name" value="LRR_dom_sf"/>
</dbReference>
<dbReference type="EMBL" id="BDEQ01000001">
    <property type="protein sequence ID" value="GAT94402.1"/>
    <property type="molecule type" value="Genomic_DNA"/>
</dbReference>